<feature type="region of interest" description="Disordered" evidence="1">
    <location>
        <begin position="1"/>
        <end position="23"/>
    </location>
</feature>
<dbReference type="AlphaFoldDB" id="A0A679JIE0"/>
<evidence type="ECO:0000256" key="1">
    <source>
        <dbReference type="SAM" id="MobiDB-lite"/>
    </source>
</evidence>
<accession>A0A679JIE0</accession>
<keyword evidence="2" id="KW-0614">Plasmid</keyword>
<evidence type="ECO:0000313" key="2">
    <source>
        <dbReference type="EMBL" id="CAA2108952.1"/>
    </source>
</evidence>
<protein>
    <submittedName>
        <fullName evidence="2">Uncharacterized protein</fullName>
    </submittedName>
</protein>
<gene>
    <name evidence="2" type="ORF">MBUL_04445</name>
</gene>
<proteinExistence type="predicted"/>
<sequence>MGSLFNTSFGQGDPRKLLKASNGPSLEATLRQAAAPGYDATRGALGSGSELNDASLERAKAARALLDLNEKGRR</sequence>
<name>A0A679JIE0_9HYPH</name>
<organism evidence="2">
    <name type="scientific">Methylobacterium bullatum</name>
    <dbReference type="NCBI Taxonomy" id="570505"/>
    <lineage>
        <taxon>Bacteria</taxon>
        <taxon>Pseudomonadati</taxon>
        <taxon>Pseudomonadota</taxon>
        <taxon>Alphaproteobacteria</taxon>
        <taxon>Hyphomicrobiales</taxon>
        <taxon>Methylobacteriaceae</taxon>
        <taxon>Methylobacterium</taxon>
    </lineage>
</organism>
<geneLocation type="plasmid" evidence="2">
    <name>2</name>
</geneLocation>
<dbReference type="EMBL" id="LR743505">
    <property type="protein sequence ID" value="CAA2108952.1"/>
    <property type="molecule type" value="Genomic_DNA"/>
</dbReference>
<reference evidence="2" key="1">
    <citation type="submission" date="2019-12" db="EMBL/GenBank/DDBJ databases">
        <authorList>
            <person name="Cremers G."/>
        </authorList>
    </citation>
    <scope>NUCLEOTIDE SEQUENCE</scope>
    <source>
        <strain evidence="2">Mbul1</strain>
        <plasmid evidence="2">2</plasmid>
    </source>
</reference>
<feature type="compositionally biased region" description="Polar residues" evidence="1">
    <location>
        <begin position="1"/>
        <end position="10"/>
    </location>
</feature>